<comment type="caution">
    <text evidence="2">The sequence shown here is derived from an EMBL/GenBank/DDBJ whole genome shotgun (WGS) entry which is preliminary data.</text>
</comment>
<protein>
    <submittedName>
        <fullName evidence="2">Uncharacterized protein</fullName>
    </submittedName>
</protein>
<organism evidence="2 3">
    <name type="scientific">Salinarimonas ramus</name>
    <dbReference type="NCBI Taxonomy" id="690164"/>
    <lineage>
        <taxon>Bacteria</taxon>
        <taxon>Pseudomonadati</taxon>
        <taxon>Pseudomonadota</taxon>
        <taxon>Alphaproteobacteria</taxon>
        <taxon>Hyphomicrobiales</taxon>
        <taxon>Salinarimonadaceae</taxon>
        <taxon>Salinarimonas</taxon>
    </lineage>
</organism>
<evidence type="ECO:0000313" key="2">
    <source>
        <dbReference type="EMBL" id="GGK33042.1"/>
    </source>
</evidence>
<evidence type="ECO:0000313" key="3">
    <source>
        <dbReference type="Proteomes" id="UP000600449"/>
    </source>
</evidence>
<name>A0A917V346_9HYPH</name>
<feature type="region of interest" description="Disordered" evidence="1">
    <location>
        <begin position="53"/>
        <end position="76"/>
    </location>
</feature>
<gene>
    <name evidence="2" type="ORF">GCM10011322_19710</name>
</gene>
<sequence>MAQRASFERGWFARQLLELVDKDPPPFESSLEKHIDRDAIRAYATRMKDRIEAEERAARASSTSDDAEAADLSPDR</sequence>
<accession>A0A917V346</accession>
<dbReference type="AlphaFoldDB" id="A0A917V346"/>
<dbReference type="EMBL" id="BMMF01000005">
    <property type="protein sequence ID" value="GGK33042.1"/>
    <property type="molecule type" value="Genomic_DNA"/>
</dbReference>
<proteinExistence type="predicted"/>
<dbReference type="Proteomes" id="UP000600449">
    <property type="component" value="Unassembled WGS sequence"/>
</dbReference>
<reference evidence="2 3" key="1">
    <citation type="journal article" date="2014" name="Int. J. Syst. Evol. Microbiol.">
        <title>Complete genome sequence of Corynebacterium casei LMG S-19264T (=DSM 44701T), isolated from a smear-ripened cheese.</title>
        <authorList>
            <consortium name="US DOE Joint Genome Institute (JGI-PGF)"/>
            <person name="Walter F."/>
            <person name="Albersmeier A."/>
            <person name="Kalinowski J."/>
            <person name="Ruckert C."/>
        </authorList>
    </citation>
    <scope>NUCLEOTIDE SEQUENCE [LARGE SCALE GENOMIC DNA]</scope>
    <source>
        <strain evidence="2 3">CGMCC 1.9161</strain>
    </source>
</reference>
<dbReference type="RefSeq" id="WP_188912245.1">
    <property type="nucleotide sequence ID" value="NZ_BMMF01000005.1"/>
</dbReference>
<keyword evidence="3" id="KW-1185">Reference proteome</keyword>
<evidence type="ECO:0000256" key="1">
    <source>
        <dbReference type="SAM" id="MobiDB-lite"/>
    </source>
</evidence>